<name>A0ABS6V0D3_9PSEU</name>
<accession>A0ABS6V0D3</accession>
<dbReference type="NCBIfam" id="TIGR02228">
    <property type="entry name" value="sigpep_I_arch"/>
    <property type="match status" value="1"/>
</dbReference>
<dbReference type="PANTHER" id="PTHR10806:SF6">
    <property type="entry name" value="SIGNAL PEPTIDASE COMPLEX CATALYTIC SUBUNIT SEC11"/>
    <property type="match status" value="1"/>
</dbReference>
<evidence type="ECO:0000259" key="5">
    <source>
        <dbReference type="Pfam" id="PF10502"/>
    </source>
</evidence>
<dbReference type="EMBL" id="JADQDK010000001">
    <property type="protein sequence ID" value="MBW0137922.1"/>
    <property type="molecule type" value="Genomic_DNA"/>
</dbReference>
<dbReference type="InterPro" id="IPR019533">
    <property type="entry name" value="Peptidase_S26"/>
</dbReference>
<dbReference type="InterPro" id="IPR019756">
    <property type="entry name" value="Pept_S26A_signal_pept_1_Ser-AS"/>
</dbReference>
<keyword evidence="7" id="KW-1185">Reference proteome</keyword>
<evidence type="ECO:0000256" key="4">
    <source>
        <dbReference type="SAM" id="Phobius"/>
    </source>
</evidence>
<organism evidence="6 7">
    <name type="scientific">Pseudonocardia abyssalis</name>
    <dbReference type="NCBI Taxonomy" id="2792008"/>
    <lineage>
        <taxon>Bacteria</taxon>
        <taxon>Bacillati</taxon>
        <taxon>Actinomycetota</taxon>
        <taxon>Actinomycetes</taxon>
        <taxon>Pseudonocardiales</taxon>
        <taxon>Pseudonocardiaceae</taxon>
        <taxon>Pseudonocardia</taxon>
    </lineage>
</organism>
<evidence type="ECO:0000256" key="3">
    <source>
        <dbReference type="NCBIfam" id="TIGR02228"/>
    </source>
</evidence>
<feature type="domain" description="Peptidase S26" evidence="5">
    <location>
        <begin position="30"/>
        <end position="109"/>
    </location>
</feature>
<feature type="transmembrane region" description="Helical" evidence="4">
    <location>
        <begin position="21"/>
        <end position="46"/>
    </location>
</feature>
<keyword evidence="4" id="KW-0812">Transmembrane</keyword>
<proteinExistence type="predicted"/>
<dbReference type="InterPro" id="IPR001733">
    <property type="entry name" value="Peptidase_S26B"/>
</dbReference>
<evidence type="ECO:0000313" key="6">
    <source>
        <dbReference type="EMBL" id="MBW0137922.1"/>
    </source>
</evidence>
<protein>
    <recommendedName>
        <fullName evidence="2 3">Signal peptidase I</fullName>
        <ecNumber evidence="3">3.4.21.89</ecNumber>
    </recommendedName>
</protein>
<dbReference type="RefSeq" id="WP_218604298.1">
    <property type="nucleotide sequence ID" value="NZ_JADQDJ010000207.1"/>
</dbReference>
<gene>
    <name evidence="6" type="ORF">I4I81_27185</name>
</gene>
<dbReference type="GO" id="GO:0009003">
    <property type="term" value="F:signal peptidase activity"/>
    <property type="evidence" value="ECO:0007669"/>
    <property type="project" value="UniProtKB-EC"/>
</dbReference>
<dbReference type="CDD" id="cd06530">
    <property type="entry name" value="S26_SPase_I"/>
    <property type="match status" value="1"/>
</dbReference>
<reference evidence="6 7" key="1">
    <citation type="submission" date="2020-11" db="EMBL/GenBank/DDBJ databases">
        <title>Pseudonocardia abyssalis sp. nov. and Pseudonocardia oceani sp. nov., description and phylogenomic analysis of two novel actinomycetes isolated from the deep Southern Ocean.</title>
        <authorList>
            <person name="Parra J."/>
        </authorList>
    </citation>
    <scope>NUCLEOTIDE SEQUENCE [LARGE SCALE GENOMIC DNA]</scope>
    <source>
        <strain evidence="6 7">KRD-168</strain>
    </source>
</reference>
<keyword evidence="1 6" id="KW-0378">Hydrolase</keyword>
<dbReference type="Pfam" id="PF10502">
    <property type="entry name" value="Peptidase_S26"/>
    <property type="match status" value="1"/>
</dbReference>
<dbReference type="PANTHER" id="PTHR10806">
    <property type="entry name" value="SIGNAL PEPTIDASE COMPLEX CATALYTIC SUBUNIT SEC11"/>
    <property type="match status" value="1"/>
</dbReference>
<dbReference type="EC" id="3.4.21.89" evidence="3"/>
<dbReference type="Proteomes" id="UP000694287">
    <property type="component" value="Unassembled WGS sequence"/>
</dbReference>
<comment type="caution">
    <text evidence="6">The sequence shown here is derived from an EMBL/GenBank/DDBJ whole genome shotgun (WGS) entry which is preliminary data.</text>
</comment>
<keyword evidence="4" id="KW-1133">Transmembrane helix</keyword>
<evidence type="ECO:0000256" key="1">
    <source>
        <dbReference type="ARBA" id="ARBA00022801"/>
    </source>
</evidence>
<sequence length="191" mass="20359">MTERIPIVGEREPEPHPMRRVLGWAAATALLLVVGLAVAVAIVPAIGGATPLTVLSGSMEPALPVGSTVIVRPRPAAEIVVGDVITFTDRDEGSVETRVVTHRVVGVEPGPVFVTRGDANNADDPGVVEAVDVRGVQWYHVPYVGLLRERLLTPPGVYFAAGVALLAVAAYLLVPRSRTPVTADRRRRQDR</sequence>
<evidence type="ECO:0000256" key="2">
    <source>
        <dbReference type="ARBA" id="ARBA00033305"/>
    </source>
</evidence>
<keyword evidence="4" id="KW-0472">Membrane</keyword>
<feature type="transmembrane region" description="Helical" evidence="4">
    <location>
        <begin position="156"/>
        <end position="174"/>
    </location>
</feature>
<dbReference type="PROSITE" id="PS00501">
    <property type="entry name" value="SPASE_I_1"/>
    <property type="match status" value="1"/>
</dbReference>
<evidence type="ECO:0000313" key="7">
    <source>
        <dbReference type="Proteomes" id="UP000694287"/>
    </source>
</evidence>